<sequence length="187" mass="20816">MDRSDYARIILPLNIESRHCSFLTSQPLDETLGPSISNHEAAAVNHSLAADLGAGTSQSLVLNTQREIPELEVEKNKLDNLLAIASEIRRDLLSPDYVNSIEAARNRAAAIGADRHNAYKMLTDCVPRWNLLESDIASAARSINVEVEGYARIRIDMIHSFQLELHLTTERVASWPAWSELKEDTAL</sequence>
<proteinExistence type="predicted"/>
<dbReference type="Proteomes" id="UP001172102">
    <property type="component" value="Unassembled WGS sequence"/>
</dbReference>
<dbReference type="EMBL" id="JAUKUA010000008">
    <property type="protein sequence ID" value="KAK0702666.1"/>
    <property type="molecule type" value="Genomic_DNA"/>
</dbReference>
<accession>A0AA40DIK1</accession>
<name>A0AA40DIK1_9PEZI</name>
<organism evidence="2 3">
    <name type="scientific">Lasiosphaeris hirsuta</name>
    <dbReference type="NCBI Taxonomy" id="260670"/>
    <lineage>
        <taxon>Eukaryota</taxon>
        <taxon>Fungi</taxon>
        <taxon>Dikarya</taxon>
        <taxon>Ascomycota</taxon>
        <taxon>Pezizomycotina</taxon>
        <taxon>Sordariomycetes</taxon>
        <taxon>Sordariomycetidae</taxon>
        <taxon>Sordariales</taxon>
        <taxon>Lasiosphaeriaceae</taxon>
        <taxon>Lasiosphaeris</taxon>
    </lineage>
</organism>
<keyword evidence="1" id="KW-0175">Coiled coil</keyword>
<evidence type="ECO:0000313" key="2">
    <source>
        <dbReference type="EMBL" id="KAK0702666.1"/>
    </source>
</evidence>
<feature type="coiled-coil region" evidence="1">
    <location>
        <begin position="61"/>
        <end position="91"/>
    </location>
</feature>
<dbReference type="AlphaFoldDB" id="A0AA40DIK1"/>
<reference evidence="2" key="1">
    <citation type="submission" date="2023-06" db="EMBL/GenBank/DDBJ databases">
        <title>Genome-scale phylogeny and comparative genomics of the fungal order Sordariales.</title>
        <authorList>
            <consortium name="Lawrence Berkeley National Laboratory"/>
            <person name="Hensen N."/>
            <person name="Bonometti L."/>
            <person name="Westerberg I."/>
            <person name="Brannstrom I.O."/>
            <person name="Guillou S."/>
            <person name="Cros-Aarteil S."/>
            <person name="Calhoun S."/>
            <person name="Haridas S."/>
            <person name="Kuo A."/>
            <person name="Mondo S."/>
            <person name="Pangilinan J."/>
            <person name="Riley R."/>
            <person name="Labutti K."/>
            <person name="Andreopoulos B."/>
            <person name="Lipzen A."/>
            <person name="Chen C."/>
            <person name="Yanf M."/>
            <person name="Daum C."/>
            <person name="Ng V."/>
            <person name="Clum A."/>
            <person name="Steindorff A."/>
            <person name="Ohm R."/>
            <person name="Martin F."/>
            <person name="Silar P."/>
            <person name="Natvig D."/>
            <person name="Lalanne C."/>
            <person name="Gautier V."/>
            <person name="Ament-Velasquez S.L."/>
            <person name="Kruys A."/>
            <person name="Hutchinson M.I."/>
            <person name="Powell A.J."/>
            <person name="Barry K."/>
            <person name="Miller A.N."/>
            <person name="Grigoriev I.V."/>
            <person name="Debuchy R."/>
            <person name="Gladieux P."/>
            <person name="Thoren M.H."/>
            <person name="Johannesson H."/>
        </authorList>
    </citation>
    <scope>NUCLEOTIDE SEQUENCE</scope>
    <source>
        <strain evidence="2">SMH4607-1</strain>
    </source>
</reference>
<comment type="caution">
    <text evidence="2">The sequence shown here is derived from an EMBL/GenBank/DDBJ whole genome shotgun (WGS) entry which is preliminary data.</text>
</comment>
<protein>
    <submittedName>
        <fullName evidence="2">Uncharacterized protein</fullName>
    </submittedName>
</protein>
<keyword evidence="3" id="KW-1185">Reference proteome</keyword>
<evidence type="ECO:0000313" key="3">
    <source>
        <dbReference type="Proteomes" id="UP001172102"/>
    </source>
</evidence>
<evidence type="ECO:0000256" key="1">
    <source>
        <dbReference type="SAM" id="Coils"/>
    </source>
</evidence>
<gene>
    <name evidence="2" type="ORF">B0H67DRAFT_558290</name>
</gene>